<dbReference type="Pfam" id="PF00811">
    <property type="entry name" value="Ependymin"/>
    <property type="match status" value="1"/>
</dbReference>
<dbReference type="GO" id="GO:0005764">
    <property type="term" value="C:lysosome"/>
    <property type="evidence" value="ECO:0007669"/>
    <property type="project" value="TreeGrafter"/>
</dbReference>
<dbReference type="PANTHER" id="PTHR10697">
    <property type="entry name" value="MAMMALIAN EPENDYMIN-RELATED PROTEIN 1"/>
    <property type="match status" value="1"/>
</dbReference>
<name>A0A6P7NY60_BETSP</name>
<dbReference type="PANTHER" id="PTHR10697:SF5">
    <property type="entry name" value="EPENDYMIN-RELATED"/>
    <property type="match status" value="1"/>
</dbReference>
<evidence type="ECO:0000256" key="2">
    <source>
        <dbReference type="SAM" id="SignalP"/>
    </source>
</evidence>
<dbReference type="InParanoid" id="A0A6P7NY60"/>
<dbReference type="GO" id="GO:0005509">
    <property type="term" value="F:calcium ion binding"/>
    <property type="evidence" value="ECO:0007669"/>
    <property type="project" value="InterPro"/>
</dbReference>
<protein>
    <submittedName>
        <fullName evidence="4">Ependymin-1-like isoform X1</fullName>
    </submittedName>
</protein>
<organism evidence="3 4">
    <name type="scientific">Betta splendens</name>
    <name type="common">Siamese fighting fish</name>
    <dbReference type="NCBI Taxonomy" id="158456"/>
    <lineage>
        <taxon>Eukaryota</taxon>
        <taxon>Metazoa</taxon>
        <taxon>Chordata</taxon>
        <taxon>Craniata</taxon>
        <taxon>Vertebrata</taxon>
        <taxon>Euteleostomi</taxon>
        <taxon>Actinopterygii</taxon>
        <taxon>Neopterygii</taxon>
        <taxon>Teleostei</taxon>
        <taxon>Neoteleostei</taxon>
        <taxon>Acanthomorphata</taxon>
        <taxon>Anabantaria</taxon>
        <taxon>Anabantiformes</taxon>
        <taxon>Anabantoidei</taxon>
        <taxon>Osphronemidae</taxon>
        <taxon>Betta</taxon>
    </lineage>
</organism>
<keyword evidence="3" id="KW-1185">Reference proteome</keyword>
<feature type="signal peptide" evidence="2">
    <location>
        <begin position="1"/>
        <end position="16"/>
    </location>
</feature>
<evidence type="ECO:0000313" key="3">
    <source>
        <dbReference type="Proteomes" id="UP000515150"/>
    </source>
</evidence>
<feature type="chain" id="PRO_5027686134" evidence="2">
    <location>
        <begin position="17"/>
        <end position="234"/>
    </location>
</feature>
<keyword evidence="2" id="KW-0732">Signal</keyword>
<dbReference type="OrthoDB" id="9942506at2759"/>
<sequence length="234" mass="25953">MRLVVALTCFLAGCLAQRPHPCKSPSLLSGAITVVSKYMCIMTKHNYKTLTACLQSTQNEKLLVYVQYLYDAIGQRIRLWEQGSYDNKTFIADYLLHYRESAVYNINDFNHTCEKLPLEADFQPLGIPPGASLVGQAVLGSSSGPGEGLLINIWTGDLPEKAGKFLSTVTEFGCIPVSTLFHTDQYGWVVISFLNNIVGISDPSLLNPPNFCPQAEVDPQREPQDFLSLFLKTK</sequence>
<dbReference type="RefSeq" id="XP_029024907.1">
    <property type="nucleotide sequence ID" value="XM_029169074.3"/>
</dbReference>
<dbReference type="SMART" id="SM00026">
    <property type="entry name" value="EPEND"/>
    <property type="match status" value="1"/>
</dbReference>
<dbReference type="InterPro" id="IPR001299">
    <property type="entry name" value="Ependymin"/>
</dbReference>
<evidence type="ECO:0000256" key="1">
    <source>
        <dbReference type="ARBA" id="ARBA00010771"/>
    </source>
</evidence>
<dbReference type="Proteomes" id="UP000515150">
    <property type="component" value="Chromosome 2"/>
</dbReference>
<dbReference type="GO" id="GO:0007160">
    <property type="term" value="P:cell-matrix adhesion"/>
    <property type="evidence" value="ECO:0007669"/>
    <property type="project" value="InterPro"/>
</dbReference>
<dbReference type="GeneID" id="129602907"/>
<comment type="similarity">
    <text evidence="1">Belongs to the ependymin family.</text>
</comment>
<dbReference type="FunCoup" id="A0A6P7NY60">
    <property type="interactions" value="6"/>
</dbReference>
<evidence type="ECO:0000313" key="4">
    <source>
        <dbReference type="RefSeq" id="XP_029024907.1"/>
    </source>
</evidence>
<proteinExistence type="inferred from homology"/>
<reference evidence="4" key="1">
    <citation type="submission" date="2025-08" db="UniProtKB">
        <authorList>
            <consortium name="RefSeq"/>
        </authorList>
    </citation>
    <scope>IDENTIFICATION</scope>
</reference>
<dbReference type="AlphaFoldDB" id="A0A6P7NY60"/>
<gene>
    <name evidence="4" type="primary">LOC129602907</name>
</gene>
<dbReference type="GO" id="GO:0005576">
    <property type="term" value="C:extracellular region"/>
    <property type="evidence" value="ECO:0007669"/>
    <property type="project" value="InterPro"/>
</dbReference>
<dbReference type="KEGG" id="bspl:129602907"/>
<accession>A0A6P7NY60</accession>